<dbReference type="InterPro" id="IPR051304">
    <property type="entry name" value="SCF_F-box_domain"/>
</dbReference>
<dbReference type="SUPFAM" id="SSF81383">
    <property type="entry name" value="F-box domain"/>
    <property type="match status" value="1"/>
</dbReference>
<gene>
    <name evidence="2" type="ORF">Salat_1091800</name>
</gene>
<reference evidence="2" key="2">
    <citation type="journal article" date="2024" name="Plant">
        <title>Genomic evolution and insights into agronomic trait innovations of Sesamum species.</title>
        <authorList>
            <person name="Miao H."/>
            <person name="Wang L."/>
            <person name="Qu L."/>
            <person name="Liu H."/>
            <person name="Sun Y."/>
            <person name="Le M."/>
            <person name="Wang Q."/>
            <person name="Wei S."/>
            <person name="Zheng Y."/>
            <person name="Lin W."/>
            <person name="Duan Y."/>
            <person name="Cao H."/>
            <person name="Xiong S."/>
            <person name="Wang X."/>
            <person name="Wei L."/>
            <person name="Li C."/>
            <person name="Ma Q."/>
            <person name="Ju M."/>
            <person name="Zhao R."/>
            <person name="Li G."/>
            <person name="Mu C."/>
            <person name="Tian Q."/>
            <person name="Mei H."/>
            <person name="Zhang T."/>
            <person name="Gao T."/>
            <person name="Zhang H."/>
        </authorList>
    </citation>
    <scope>NUCLEOTIDE SEQUENCE</scope>
    <source>
        <strain evidence="2">3651</strain>
    </source>
</reference>
<dbReference type="AlphaFoldDB" id="A0AAE2CSW3"/>
<sequence>MDDSSRIRTGWSDLPQELVEKIASCLDTETDVLRFHAIYSSWHSWTRLPCTSIKLPFPFNPHEPWYPRHEGAYYSLTERTVYRVELPETTEPRFWLVKTERSSNGKLRILNPVSDHQVEILPQTQLPKLLNTLDFPVSEVCKGYALRFVNPAKSKRNDEYEYDYAKKVIVTGDVKNDEYVIMAIDSSNTLWYIKSGDEKWTMALLNWQIEDVVNHNGEIYGIDCSAATWVFDSMFESTNITRHVNY</sequence>
<dbReference type="InterPro" id="IPR005174">
    <property type="entry name" value="KIB1-4_b-propeller"/>
</dbReference>
<protein>
    <recommendedName>
        <fullName evidence="1">KIB1-4 beta-propeller domain-containing protein</fullName>
    </recommendedName>
</protein>
<organism evidence="2 3">
    <name type="scientific">Sesamum alatum</name>
    <dbReference type="NCBI Taxonomy" id="300844"/>
    <lineage>
        <taxon>Eukaryota</taxon>
        <taxon>Viridiplantae</taxon>
        <taxon>Streptophyta</taxon>
        <taxon>Embryophyta</taxon>
        <taxon>Tracheophyta</taxon>
        <taxon>Spermatophyta</taxon>
        <taxon>Magnoliopsida</taxon>
        <taxon>eudicotyledons</taxon>
        <taxon>Gunneridae</taxon>
        <taxon>Pentapetalae</taxon>
        <taxon>asterids</taxon>
        <taxon>lamiids</taxon>
        <taxon>Lamiales</taxon>
        <taxon>Pedaliaceae</taxon>
        <taxon>Sesamum</taxon>
    </lineage>
</organism>
<evidence type="ECO:0000313" key="2">
    <source>
        <dbReference type="EMBL" id="KAK4433295.1"/>
    </source>
</evidence>
<comment type="caution">
    <text evidence="2">The sequence shown here is derived from an EMBL/GenBank/DDBJ whole genome shotgun (WGS) entry which is preliminary data.</text>
</comment>
<dbReference type="EMBL" id="JACGWO010000003">
    <property type="protein sequence ID" value="KAK4433295.1"/>
    <property type="molecule type" value="Genomic_DNA"/>
</dbReference>
<keyword evidence="3" id="KW-1185">Reference proteome</keyword>
<proteinExistence type="predicted"/>
<evidence type="ECO:0000259" key="1">
    <source>
        <dbReference type="Pfam" id="PF03478"/>
    </source>
</evidence>
<dbReference type="InterPro" id="IPR036047">
    <property type="entry name" value="F-box-like_dom_sf"/>
</dbReference>
<accession>A0AAE2CSW3</accession>
<feature type="domain" description="KIB1-4 beta-propeller" evidence="1">
    <location>
        <begin position="74"/>
        <end position="233"/>
    </location>
</feature>
<reference evidence="2" key="1">
    <citation type="submission" date="2020-06" db="EMBL/GenBank/DDBJ databases">
        <authorList>
            <person name="Li T."/>
            <person name="Hu X."/>
            <person name="Zhang T."/>
            <person name="Song X."/>
            <person name="Zhang H."/>
            <person name="Dai N."/>
            <person name="Sheng W."/>
            <person name="Hou X."/>
            <person name="Wei L."/>
        </authorList>
    </citation>
    <scope>NUCLEOTIDE SEQUENCE</scope>
    <source>
        <strain evidence="2">3651</strain>
        <tissue evidence="2">Leaf</tissue>
    </source>
</reference>
<dbReference type="PANTHER" id="PTHR47123:SF6">
    <property type="entry name" value="F-BOX PROTEIN SKIP23-LIKE ISOFORM X1"/>
    <property type="match status" value="1"/>
</dbReference>
<name>A0AAE2CSW3_9LAMI</name>
<dbReference type="Pfam" id="PF03478">
    <property type="entry name" value="Beta-prop_KIB1-4"/>
    <property type="match status" value="1"/>
</dbReference>
<dbReference type="Proteomes" id="UP001293254">
    <property type="component" value="Unassembled WGS sequence"/>
</dbReference>
<dbReference type="PANTHER" id="PTHR47123">
    <property type="entry name" value="F-BOX PROTEIN SKIP23"/>
    <property type="match status" value="1"/>
</dbReference>
<evidence type="ECO:0000313" key="3">
    <source>
        <dbReference type="Proteomes" id="UP001293254"/>
    </source>
</evidence>